<feature type="transmembrane region" description="Helical" evidence="2">
    <location>
        <begin position="272"/>
        <end position="294"/>
    </location>
</feature>
<feature type="compositionally biased region" description="Acidic residues" evidence="1">
    <location>
        <begin position="141"/>
        <end position="161"/>
    </location>
</feature>
<comment type="caution">
    <text evidence="4">The sequence shown here is derived from an EMBL/GenBank/DDBJ whole genome shotgun (WGS) entry which is preliminary data.</text>
</comment>
<keyword evidence="5" id="KW-1185">Reference proteome</keyword>
<name>A0ABQ6LUG1_9GAMM</name>
<feature type="compositionally biased region" description="Acidic residues" evidence="1">
    <location>
        <begin position="214"/>
        <end position="224"/>
    </location>
</feature>
<evidence type="ECO:0000313" key="5">
    <source>
        <dbReference type="Proteomes" id="UP001224392"/>
    </source>
</evidence>
<dbReference type="RefSeq" id="WP_285762241.1">
    <property type="nucleotide sequence ID" value="NZ_BSYJ01000001.1"/>
</dbReference>
<dbReference type="InterPro" id="IPR021834">
    <property type="entry name" value="DUF3426"/>
</dbReference>
<feature type="domain" description="Zinc finger/thioredoxin putative" evidence="3">
    <location>
        <begin position="6"/>
        <end position="39"/>
    </location>
</feature>
<proteinExistence type="predicted"/>
<dbReference type="Pfam" id="PF11906">
    <property type="entry name" value="DUF3426"/>
    <property type="match status" value="1"/>
</dbReference>
<feature type="region of interest" description="Disordered" evidence="1">
    <location>
        <begin position="44"/>
        <end position="88"/>
    </location>
</feature>
<dbReference type="Proteomes" id="UP001224392">
    <property type="component" value="Unassembled WGS sequence"/>
</dbReference>
<gene>
    <name evidence="4" type="ORF">MNKW57_00310</name>
</gene>
<organism evidence="4 5">
    <name type="scientific">Biformimicrobium ophioploci</name>
    <dbReference type="NCBI Taxonomy" id="3036711"/>
    <lineage>
        <taxon>Bacteria</taxon>
        <taxon>Pseudomonadati</taxon>
        <taxon>Pseudomonadota</taxon>
        <taxon>Gammaproteobacteria</taxon>
        <taxon>Cellvibrionales</taxon>
        <taxon>Microbulbiferaceae</taxon>
        <taxon>Biformimicrobium</taxon>
    </lineage>
</organism>
<evidence type="ECO:0000259" key="3">
    <source>
        <dbReference type="Pfam" id="PF13717"/>
    </source>
</evidence>
<evidence type="ECO:0000256" key="1">
    <source>
        <dbReference type="SAM" id="MobiDB-lite"/>
    </source>
</evidence>
<feature type="region of interest" description="Disordered" evidence="1">
    <location>
        <begin position="190"/>
        <end position="231"/>
    </location>
</feature>
<keyword evidence="2" id="KW-0812">Transmembrane</keyword>
<dbReference type="Pfam" id="PF13717">
    <property type="entry name" value="Zn_ribbon_4"/>
    <property type="match status" value="1"/>
</dbReference>
<evidence type="ECO:0000256" key="2">
    <source>
        <dbReference type="SAM" id="Phobius"/>
    </source>
</evidence>
<accession>A0ABQ6LUG1</accession>
<keyword evidence="2" id="KW-0472">Membrane</keyword>
<reference evidence="4 5" key="1">
    <citation type="submission" date="2023-04" db="EMBL/GenBank/DDBJ databases">
        <title>Marinobulbifer ophiurae gen. nov., sp. Nov., isolate from tissue of brittle star Ophioplocus japonicus.</title>
        <authorList>
            <person name="Kawano K."/>
            <person name="Sawayama S."/>
            <person name="Nakagawa S."/>
        </authorList>
    </citation>
    <scope>NUCLEOTIDE SEQUENCE [LARGE SCALE GENOMIC DNA]</scope>
    <source>
        <strain evidence="4 5">NKW57</strain>
    </source>
</reference>
<dbReference type="EMBL" id="BSYJ01000001">
    <property type="protein sequence ID" value="GMG85710.1"/>
    <property type="molecule type" value="Genomic_DNA"/>
</dbReference>
<sequence length="424" mass="46844">MSQLVTRCPHCSTSFHISSEQLQAARGSVRCGSCLKVFRADENLLDEDGNPLPPARDQAQEQVDTRQPEGGDIEGDDEAITPGKDRDFDALLDDDDFLIHDDADIGIEEDEPEARDQKEDAVFSDAFPTEDETPAKASSDLLEENEAPLIELGDEADTDKDEDWAEALLGDGSTREENRFDSNYAESMAPADAEDAAAFDTAESSPQSTSGDASLEEEPEEEDVEPPRDEEWIRRASEKIESGGRGHLISAIEPAPLEVNWQPKRDRRLPGWAWGLLVLVLAAGAVAQVAYFRFDSLSKQQPWRDLYAAACPHLGCKLPALVDLKQIRASNLVVRSHPQIQDALVVDAVIVNRAPYAQPFPHLLLSFTDLKNQPVAARRFSQKEYLRGELAGRRNMPANQPVHIALEIADPGSEAVNYRMQISH</sequence>
<evidence type="ECO:0000313" key="4">
    <source>
        <dbReference type="EMBL" id="GMG85710.1"/>
    </source>
</evidence>
<keyword evidence="2" id="KW-1133">Transmembrane helix</keyword>
<dbReference type="NCBIfam" id="TIGR02098">
    <property type="entry name" value="MJ0042_CXXC"/>
    <property type="match status" value="1"/>
</dbReference>
<dbReference type="InterPro" id="IPR011723">
    <property type="entry name" value="Znf/thioredoxin_put"/>
</dbReference>
<protein>
    <submittedName>
        <fullName evidence="4">DUF3426 domain-containing protein</fullName>
    </submittedName>
</protein>
<feature type="region of interest" description="Disordered" evidence="1">
    <location>
        <begin position="107"/>
        <end position="161"/>
    </location>
</feature>